<dbReference type="PATRIC" id="fig|1003195.11.peg.4622"/>
<dbReference type="GO" id="GO:0030288">
    <property type="term" value="C:outer membrane-bounded periplasmic space"/>
    <property type="evidence" value="ECO:0007669"/>
    <property type="project" value="TreeGrafter"/>
</dbReference>
<evidence type="ECO:0000256" key="8">
    <source>
        <dbReference type="ARBA" id="ARBA00022960"/>
    </source>
</evidence>
<evidence type="ECO:0000256" key="4">
    <source>
        <dbReference type="ARBA" id="ARBA00022670"/>
    </source>
</evidence>
<keyword evidence="4" id="KW-0645">Protease</keyword>
<dbReference type="Pfam" id="PF00905">
    <property type="entry name" value="Transpeptidase"/>
    <property type="match status" value="1"/>
</dbReference>
<dbReference type="Gene3D" id="1.10.3810.10">
    <property type="entry name" value="Biosynthetic peptidoglycan transglycosylase-like"/>
    <property type="match status" value="1"/>
</dbReference>
<dbReference type="GO" id="GO:0008658">
    <property type="term" value="F:penicillin binding"/>
    <property type="evidence" value="ECO:0007669"/>
    <property type="project" value="InterPro"/>
</dbReference>
<comment type="catalytic activity">
    <reaction evidence="13">
        <text>[GlcNAc-(1-&gt;4)-Mur2Ac(oyl-L-Ala-gamma-D-Glu-L-Lys-D-Ala-D-Ala)](n)-di-trans,octa-cis-undecaprenyl diphosphate + beta-D-GlcNAc-(1-&gt;4)-Mur2Ac(oyl-L-Ala-gamma-D-Glu-L-Lys-D-Ala-D-Ala)-di-trans,octa-cis-undecaprenyl diphosphate = [GlcNAc-(1-&gt;4)-Mur2Ac(oyl-L-Ala-gamma-D-Glu-L-Lys-D-Ala-D-Ala)](n+1)-di-trans,octa-cis-undecaprenyl diphosphate + di-trans,octa-cis-undecaprenyl diphosphate + H(+)</text>
        <dbReference type="Rhea" id="RHEA:23708"/>
        <dbReference type="Rhea" id="RHEA-COMP:9602"/>
        <dbReference type="Rhea" id="RHEA-COMP:9603"/>
        <dbReference type="ChEBI" id="CHEBI:15378"/>
        <dbReference type="ChEBI" id="CHEBI:58405"/>
        <dbReference type="ChEBI" id="CHEBI:60033"/>
        <dbReference type="ChEBI" id="CHEBI:78435"/>
        <dbReference type="EC" id="2.4.99.28"/>
    </reaction>
</comment>
<keyword evidence="7" id="KW-0378">Hydrolase</keyword>
<keyword evidence="3" id="KW-0121">Carboxypeptidase</keyword>
<organism evidence="18 19">
    <name type="scientific">Streptantibioticus cattleyicolor (strain ATCC 35852 / DSM 46488 / JCM 4925 / NBRC 14057 / NRRL 8057)</name>
    <name type="common">Streptomyces cattleya</name>
    <dbReference type="NCBI Taxonomy" id="1003195"/>
    <lineage>
        <taxon>Bacteria</taxon>
        <taxon>Bacillati</taxon>
        <taxon>Actinomycetota</taxon>
        <taxon>Actinomycetes</taxon>
        <taxon>Kitasatosporales</taxon>
        <taxon>Streptomycetaceae</taxon>
        <taxon>Streptantibioticus</taxon>
    </lineage>
</organism>
<dbReference type="InterPro" id="IPR001264">
    <property type="entry name" value="Glyco_trans_51"/>
</dbReference>
<dbReference type="Gene3D" id="3.40.710.10">
    <property type="entry name" value="DD-peptidase/beta-lactamase superfamily"/>
    <property type="match status" value="1"/>
</dbReference>
<dbReference type="KEGG" id="scy:SCATT_31330"/>
<evidence type="ECO:0000256" key="6">
    <source>
        <dbReference type="ARBA" id="ARBA00022679"/>
    </source>
</evidence>
<evidence type="ECO:0000256" key="15">
    <source>
        <dbReference type="SAM" id="Phobius"/>
    </source>
</evidence>
<dbReference type="RefSeq" id="WP_014143874.1">
    <property type="nucleotide sequence ID" value="NC_016111.1"/>
</dbReference>
<comment type="similarity">
    <text evidence="2">In the N-terminal section; belongs to the glycosyltransferase 51 family.</text>
</comment>
<feature type="transmembrane region" description="Helical" evidence="15">
    <location>
        <begin position="176"/>
        <end position="198"/>
    </location>
</feature>
<evidence type="ECO:0000256" key="13">
    <source>
        <dbReference type="ARBA" id="ARBA00049902"/>
    </source>
</evidence>
<reference evidence="19" key="1">
    <citation type="submission" date="2011-12" db="EMBL/GenBank/DDBJ databases">
        <title>Complete genome sequence of Streptomyces cattleya strain DSM 46488.</title>
        <authorList>
            <person name="Ou H.-Y."/>
            <person name="Li P."/>
            <person name="Zhao C."/>
            <person name="O'Hagan D."/>
            <person name="Deng Z."/>
        </authorList>
    </citation>
    <scope>NUCLEOTIDE SEQUENCE [LARGE SCALE GENOMIC DNA]</scope>
    <source>
        <strain evidence="19">ATCC 35852 / DSM 46488 / JCM 4925 / NBRC 14057 / NRRL 8057</strain>
    </source>
</reference>
<keyword evidence="5" id="KW-0328">Glycosyltransferase</keyword>
<feature type="compositionally biased region" description="Gly residues" evidence="14">
    <location>
        <begin position="64"/>
        <end position="80"/>
    </location>
</feature>
<keyword evidence="8" id="KW-0133">Cell shape</keyword>
<dbReference type="GO" id="GO:0008955">
    <property type="term" value="F:peptidoglycan glycosyltransferase activity"/>
    <property type="evidence" value="ECO:0007669"/>
    <property type="project" value="UniProtKB-EC"/>
</dbReference>
<dbReference type="InterPro" id="IPR001460">
    <property type="entry name" value="PCN-bd_Tpept"/>
</dbReference>
<accession>G8WWZ1</accession>
<feature type="compositionally biased region" description="Low complexity" evidence="14">
    <location>
        <begin position="89"/>
        <end position="98"/>
    </location>
</feature>
<feature type="compositionally biased region" description="Low complexity" evidence="14">
    <location>
        <begin position="53"/>
        <end position="63"/>
    </location>
</feature>
<dbReference type="eggNOG" id="COG0744">
    <property type="taxonomic scope" value="Bacteria"/>
</dbReference>
<dbReference type="SUPFAM" id="SSF56601">
    <property type="entry name" value="beta-lactamase/transpeptidase-like"/>
    <property type="match status" value="1"/>
</dbReference>
<protein>
    <submittedName>
        <fullName evidence="18">Penicillin-binding protein</fullName>
    </submittedName>
</protein>
<evidence type="ECO:0000256" key="5">
    <source>
        <dbReference type="ARBA" id="ARBA00022676"/>
    </source>
</evidence>
<dbReference type="OrthoDB" id="8865355at2"/>
<feature type="domain" description="Glycosyl transferase family 51" evidence="17">
    <location>
        <begin position="229"/>
        <end position="403"/>
    </location>
</feature>
<dbReference type="Pfam" id="PF00912">
    <property type="entry name" value="Transgly"/>
    <property type="match status" value="1"/>
</dbReference>
<dbReference type="EMBL" id="CP003219">
    <property type="protein sequence ID" value="AEW95504.1"/>
    <property type="molecule type" value="Genomic_DNA"/>
</dbReference>
<keyword evidence="15" id="KW-0812">Transmembrane</keyword>
<dbReference type="PANTHER" id="PTHR32282">
    <property type="entry name" value="BINDING PROTEIN TRANSPEPTIDASE, PUTATIVE-RELATED"/>
    <property type="match status" value="1"/>
</dbReference>
<feature type="region of interest" description="Disordered" evidence="14">
    <location>
        <begin position="1"/>
        <end position="155"/>
    </location>
</feature>
<name>F8JTE6_STREN</name>
<feature type="domain" description="Penicillin-binding protein transpeptidase" evidence="16">
    <location>
        <begin position="510"/>
        <end position="779"/>
    </location>
</feature>
<dbReference type="InterPro" id="IPR012338">
    <property type="entry name" value="Beta-lactam/transpept-like"/>
</dbReference>
<evidence type="ECO:0000313" key="18">
    <source>
        <dbReference type="EMBL" id="AEW95504.1"/>
    </source>
</evidence>
<keyword evidence="10" id="KW-0511">Multifunctional enzyme</keyword>
<dbReference type="PANTHER" id="PTHR32282:SF34">
    <property type="entry name" value="PENICILLIN-BINDING PROTEIN 1A"/>
    <property type="match status" value="1"/>
</dbReference>
<keyword evidence="15" id="KW-1133">Transmembrane helix</keyword>
<dbReference type="AlphaFoldDB" id="F8JTE6"/>
<dbReference type="InterPro" id="IPR023346">
    <property type="entry name" value="Lysozyme-like_dom_sf"/>
</dbReference>
<evidence type="ECO:0000256" key="12">
    <source>
        <dbReference type="ARBA" id="ARBA00034000"/>
    </source>
</evidence>
<dbReference type="HOGENOM" id="CLU_006354_6_0_11"/>
<dbReference type="GO" id="GO:0009002">
    <property type="term" value="F:serine-type D-Ala-D-Ala carboxypeptidase activity"/>
    <property type="evidence" value="ECO:0007669"/>
    <property type="project" value="UniProtKB-EC"/>
</dbReference>
<evidence type="ECO:0000259" key="17">
    <source>
        <dbReference type="Pfam" id="PF00912"/>
    </source>
</evidence>
<evidence type="ECO:0000256" key="10">
    <source>
        <dbReference type="ARBA" id="ARBA00023268"/>
    </source>
</evidence>
<dbReference type="InterPro" id="IPR036950">
    <property type="entry name" value="PBP_transglycosylase"/>
</dbReference>
<keyword evidence="9" id="KW-0573">Peptidoglycan synthesis</keyword>
<dbReference type="FunFam" id="1.10.3810.10:FF:000001">
    <property type="entry name" value="Penicillin-binding protein 1A"/>
    <property type="match status" value="1"/>
</dbReference>
<keyword evidence="11" id="KW-0961">Cell wall biogenesis/degradation</keyword>
<feature type="compositionally biased region" description="Low complexity" evidence="14">
    <location>
        <begin position="866"/>
        <end position="883"/>
    </location>
</feature>
<keyword evidence="19" id="KW-1185">Reference proteome</keyword>
<dbReference type="STRING" id="1003195.SCATT_31330"/>
<dbReference type="InterPro" id="IPR050396">
    <property type="entry name" value="Glycosyltr_51/Transpeptidase"/>
</dbReference>
<dbReference type="Proteomes" id="UP000007842">
    <property type="component" value="Chromosome"/>
</dbReference>
<proteinExistence type="inferred from homology"/>
<evidence type="ECO:0000256" key="9">
    <source>
        <dbReference type="ARBA" id="ARBA00022984"/>
    </source>
</evidence>
<comment type="catalytic activity">
    <reaction evidence="12">
        <text>Preferential cleavage: (Ac)2-L-Lys-D-Ala-|-D-Ala. Also transpeptidation of peptidyl-alanyl moieties that are N-acyl substituents of D-alanine.</text>
        <dbReference type="EC" id="3.4.16.4"/>
    </reaction>
</comment>
<gene>
    <name evidence="18" type="ordered locus">SCATT_31330</name>
</gene>
<dbReference type="GO" id="GO:0071555">
    <property type="term" value="P:cell wall organization"/>
    <property type="evidence" value="ECO:0007669"/>
    <property type="project" value="UniProtKB-KW"/>
</dbReference>
<feature type="compositionally biased region" description="Low complexity" evidence="14">
    <location>
        <begin position="912"/>
        <end position="929"/>
    </location>
</feature>
<accession>F8JTE6</accession>
<evidence type="ECO:0000313" key="19">
    <source>
        <dbReference type="Proteomes" id="UP000007842"/>
    </source>
</evidence>
<evidence type="ECO:0000256" key="14">
    <source>
        <dbReference type="SAM" id="MobiDB-lite"/>
    </source>
</evidence>
<evidence type="ECO:0000256" key="1">
    <source>
        <dbReference type="ARBA" id="ARBA00007090"/>
    </source>
</evidence>
<evidence type="ECO:0000256" key="3">
    <source>
        <dbReference type="ARBA" id="ARBA00022645"/>
    </source>
</evidence>
<evidence type="ECO:0000256" key="2">
    <source>
        <dbReference type="ARBA" id="ARBA00007739"/>
    </source>
</evidence>
<comment type="similarity">
    <text evidence="1">In the C-terminal section; belongs to the transpeptidase family.</text>
</comment>
<dbReference type="GO" id="GO:0009252">
    <property type="term" value="P:peptidoglycan biosynthetic process"/>
    <property type="evidence" value="ECO:0007669"/>
    <property type="project" value="UniProtKB-KW"/>
</dbReference>
<evidence type="ECO:0000256" key="11">
    <source>
        <dbReference type="ARBA" id="ARBA00023316"/>
    </source>
</evidence>
<sequence length="955" mass="99571">MSEHRRKPPQPNGSGRAADRRGAPPPGNGHRGAPPGRGADGYGTGAPSGPDRSYGSAPSPGSGPSYGGGSPYGSAPGGEGRAARRRAAGSEAGTASEGVPERPYGGRAEARRAAKGGRRAAGGAGSRGGGGRRGTGGGGSGPGGQGPGGQRPKRFIDYPRWGKTGWRRWMPSWKQVSAICVAFLGTLVGLVGIAYAMVDVPNPNAAAKQQKNVYYWADGSRMVVAGGGDYNRQIVPLDKISIHMQNAVISMENASFYHDAGVDPQGILRAILRMAQGGETQSGSTITQQYVKNTYLDQSQTLTRKFKELLISVKVGATVDKKDILAGYLNTAFYGRGAYGIQAASQAYYGVDADKLKPDQAAFLAAVLNGPNLYDPAGGIGDGATPEENTKRAVQRWNEVLDREVKTGDMTQQERAKYTKFPMPQKPKRSTDKAGQIGYLTDLANKYILNNTNISQHNLDNGGYQIHTTFDKNKVRALQQAVDSVRKKNLKPDVRSADKYVQFGGASVVPGDGAIVAIYGGEDYLKHFTDNADYTGAQVGSTFKPFVLAAAMQDGVRNPSLGPDQGPSERTKVSLKSMYTGLNKWKVLNYNRTVWQDPDGKEWLQVNDDNESIPTVDLKTAMAQSLNSTYAQLGMDVGMDKVRQAAITAGLQDDQSMVSTNGPSFSLGVSSPSAIRMADAYGTFAHGGVQADPYSVTRVEYQGTVKYQHETKTKQAFDPAIAGNVTDALQAVVQEGTGTAAKALGRPAAGKTGTTDDNKSAWFTGYTPELATSIGMYRMDDHATNPTFLKMYGVGGLDKIYGASFPTQIWTEYMKDALAGKPVQDFPPASAYGTVVHGPGATESAPPSAPPSNSPSVTPSAPPSKSPSHSPSPSITPTPTHSSCGLFGCEPGGTTTGTGSNNGNENGGPGSNTGTTNGAGNAGTTSGTGSSRGNGNGGPGGNGNGNGNGGGGIFG</sequence>
<feature type="compositionally biased region" description="Gly residues" evidence="14">
    <location>
        <begin position="930"/>
        <end position="955"/>
    </location>
</feature>
<keyword evidence="15" id="KW-0472">Membrane</keyword>
<dbReference type="GO" id="GO:0006508">
    <property type="term" value="P:proteolysis"/>
    <property type="evidence" value="ECO:0007669"/>
    <property type="project" value="UniProtKB-KW"/>
</dbReference>
<feature type="compositionally biased region" description="Gly residues" evidence="14">
    <location>
        <begin position="119"/>
        <end position="149"/>
    </location>
</feature>
<evidence type="ECO:0000259" key="16">
    <source>
        <dbReference type="Pfam" id="PF00905"/>
    </source>
</evidence>
<dbReference type="SUPFAM" id="SSF53955">
    <property type="entry name" value="Lysozyme-like"/>
    <property type="match status" value="1"/>
</dbReference>
<dbReference type="KEGG" id="sct:SCAT_3140"/>
<dbReference type="GO" id="GO:0008360">
    <property type="term" value="P:regulation of cell shape"/>
    <property type="evidence" value="ECO:0007669"/>
    <property type="project" value="UniProtKB-KW"/>
</dbReference>
<feature type="region of interest" description="Disordered" evidence="14">
    <location>
        <begin position="830"/>
        <end position="955"/>
    </location>
</feature>
<evidence type="ECO:0000256" key="7">
    <source>
        <dbReference type="ARBA" id="ARBA00022801"/>
    </source>
</evidence>
<keyword evidence="6" id="KW-0808">Transferase</keyword>